<keyword evidence="3" id="KW-1185">Reference proteome</keyword>
<accession>A0ABP8E8T9</accession>
<dbReference type="Gene3D" id="2.40.128.110">
    <property type="entry name" value="Lipid/polyisoprenoid-binding, YceI-like"/>
    <property type="match status" value="1"/>
</dbReference>
<organism evidence="2 3">
    <name type="scientific">Hyunsoonleella aestuarii</name>
    <dbReference type="NCBI Taxonomy" id="912802"/>
    <lineage>
        <taxon>Bacteria</taxon>
        <taxon>Pseudomonadati</taxon>
        <taxon>Bacteroidota</taxon>
        <taxon>Flavobacteriia</taxon>
        <taxon>Flavobacteriales</taxon>
        <taxon>Flavobacteriaceae</taxon>
    </lineage>
</organism>
<dbReference type="InterPro" id="IPR007372">
    <property type="entry name" value="Lipid/polyisoprenoid-bd_YceI"/>
</dbReference>
<dbReference type="PANTHER" id="PTHR34406">
    <property type="entry name" value="PROTEIN YCEI"/>
    <property type="match status" value="1"/>
</dbReference>
<evidence type="ECO:0000259" key="1">
    <source>
        <dbReference type="SMART" id="SM00867"/>
    </source>
</evidence>
<dbReference type="Proteomes" id="UP001500027">
    <property type="component" value="Unassembled WGS sequence"/>
</dbReference>
<feature type="domain" description="Lipid/polyisoprenoid-binding YceI-like" evidence="1">
    <location>
        <begin position="53"/>
        <end position="220"/>
    </location>
</feature>
<dbReference type="PANTHER" id="PTHR34406:SF1">
    <property type="entry name" value="PROTEIN YCEI"/>
    <property type="match status" value="1"/>
</dbReference>
<dbReference type="Pfam" id="PF04264">
    <property type="entry name" value="YceI"/>
    <property type="match status" value="1"/>
</dbReference>
<dbReference type="SMART" id="SM00867">
    <property type="entry name" value="YceI"/>
    <property type="match status" value="1"/>
</dbReference>
<dbReference type="InterPro" id="IPR036761">
    <property type="entry name" value="TTHA0802/YceI-like_sf"/>
</dbReference>
<proteinExistence type="predicted"/>
<comment type="caution">
    <text evidence="2">The sequence shown here is derived from an EMBL/GenBank/DDBJ whole genome shotgun (WGS) entry which is preliminary data.</text>
</comment>
<dbReference type="EMBL" id="BAABAV010000001">
    <property type="protein sequence ID" value="GAA4268648.1"/>
    <property type="molecule type" value="Genomic_DNA"/>
</dbReference>
<dbReference type="SUPFAM" id="SSF101874">
    <property type="entry name" value="YceI-like"/>
    <property type="match status" value="1"/>
</dbReference>
<evidence type="ECO:0000313" key="2">
    <source>
        <dbReference type="EMBL" id="GAA4268648.1"/>
    </source>
</evidence>
<protein>
    <submittedName>
        <fullName evidence="2">YceI family protein</fullName>
    </submittedName>
</protein>
<name>A0ABP8E8T9_9FLAO</name>
<gene>
    <name evidence="2" type="ORF">GCM10022257_07490</name>
</gene>
<sequence length="225" mass="25792">MEILISFIEKLKVMQKFILLLSLFICLSFDLSSQSLISVLNTNKVTPDVNLVEIEIENSLINWKGSNLFKLKKHYGTVNFKSGYVIKKNGNIMGGEFVIEMNTITNTDGKFNEILVSHLKNEDFFDVKKYPLAKLKINIVEFNMDETLKFIGDLTIKGVTKEIQFDASFNVIDGNEVMSTKFEIDRTNWGINHESQETLGTLKDNIISNTIKFEVTAQWPFRDKC</sequence>
<reference evidence="3" key="1">
    <citation type="journal article" date="2019" name="Int. J. Syst. Evol. Microbiol.">
        <title>The Global Catalogue of Microorganisms (GCM) 10K type strain sequencing project: providing services to taxonomists for standard genome sequencing and annotation.</title>
        <authorList>
            <consortium name="The Broad Institute Genomics Platform"/>
            <consortium name="The Broad Institute Genome Sequencing Center for Infectious Disease"/>
            <person name="Wu L."/>
            <person name="Ma J."/>
        </authorList>
    </citation>
    <scope>NUCLEOTIDE SEQUENCE [LARGE SCALE GENOMIC DNA]</scope>
    <source>
        <strain evidence="3">JCM 17452</strain>
    </source>
</reference>
<evidence type="ECO:0000313" key="3">
    <source>
        <dbReference type="Proteomes" id="UP001500027"/>
    </source>
</evidence>